<reference evidence="2" key="1">
    <citation type="journal article" date="2019" name="Int. J. Syst. Evol. Microbiol.">
        <title>The Global Catalogue of Microorganisms (GCM) 10K type strain sequencing project: providing services to taxonomists for standard genome sequencing and annotation.</title>
        <authorList>
            <consortium name="The Broad Institute Genomics Platform"/>
            <consortium name="The Broad Institute Genome Sequencing Center for Infectious Disease"/>
            <person name="Wu L."/>
            <person name="Ma J."/>
        </authorList>
    </citation>
    <scope>NUCLEOTIDE SEQUENCE [LARGE SCALE GENOMIC DNA]</scope>
    <source>
        <strain evidence="2">CCUG 54950</strain>
    </source>
</reference>
<dbReference type="EMBL" id="JBHUEH010000032">
    <property type="protein sequence ID" value="MFD1887708.1"/>
    <property type="molecule type" value="Genomic_DNA"/>
</dbReference>
<organism evidence="1 2">
    <name type="scientific">Paenibacillus wenxiniae</name>
    <dbReference type="NCBI Taxonomy" id="1636843"/>
    <lineage>
        <taxon>Bacteria</taxon>
        <taxon>Bacillati</taxon>
        <taxon>Bacillota</taxon>
        <taxon>Bacilli</taxon>
        <taxon>Bacillales</taxon>
        <taxon>Paenibacillaceae</taxon>
        <taxon>Paenibacillus</taxon>
    </lineage>
</organism>
<keyword evidence="2" id="KW-1185">Reference proteome</keyword>
<evidence type="ECO:0000313" key="1">
    <source>
        <dbReference type="EMBL" id="MFD1887708.1"/>
    </source>
</evidence>
<accession>A0ABW4RPZ6</accession>
<evidence type="ECO:0000313" key="2">
    <source>
        <dbReference type="Proteomes" id="UP001597233"/>
    </source>
</evidence>
<comment type="caution">
    <text evidence="1">The sequence shown here is derived from an EMBL/GenBank/DDBJ whole genome shotgun (WGS) entry which is preliminary data.</text>
</comment>
<gene>
    <name evidence="1" type="ORF">ACFSC9_19705</name>
</gene>
<proteinExistence type="predicted"/>
<sequence>MSKKFLCHDFWNGFYAAKWLSFDEIKINTNKIPHVDWAVDYLDGIWTIQKTNKYKEKDDFYYETVLNFTKNDLIDCFKEYLGYTNHVSKVLLKDNRRTGIEVYEIMIDMLGRQKVNLVNRPFDIHAFHLLYEHKKLVALAVKNYIDNPIYLEKAEMLVNVAEKLRNLVMYCNISIKEERMYKRYDSIIATIKHLKIAEEQLFDELINKYDLEIQRNLS</sequence>
<name>A0ABW4RPZ6_9BACL</name>
<dbReference type="RefSeq" id="WP_347323997.1">
    <property type="nucleotide sequence ID" value="NZ_JBCGUH010000002.1"/>
</dbReference>
<protein>
    <submittedName>
        <fullName evidence="1">Uncharacterized protein</fullName>
    </submittedName>
</protein>
<dbReference type="Proteomes" id="UP001597233">
    <property type="component" value="Unassembled WGS sequence"/>
</dbReference>